<dbReference type="SUPFAM" id="SSF69572">
    <property type="entry name" value="Activating enzymes of the ubiquitin-like proteins"/>
    <property type="match status" value="1"/>
</dbReference>
<dbReference type="Pfam" id="PF00899">
    <property type="entry name" value="ThiF"/>
    <property type="match status" value="1"/>
</dbReference>
<dbReference type="GO" id="GO:0061503">
    <property type="term" value="F:tRNA threonylcarbamoyladenosine dehydratase"/>
    <property type="evidence" value="ECO:0007669"/>
    <property type="project" value="TreeGrafter"/>
</dbReference>
<dbReference type="GO" id="GO:0061504">
    <property type="term" value="P:cyclic threonylcarbamoyladenosine biosynthetic process"/>
    <property type="evidence" value="ECO:0007669"/>
    <property type="project" value="TreeGrafter"/>
</dbReference>
<dbReference type="RefSeq" id="WP_145711805.1">
    <property type="nucleotide sequence ID" value="NZ_BAAAFY010000001.1"/>
</dbReference>
<evidence type="ECO:0000313" key="3">
    <source>
        <dbReference type="Proteomes" id="UP000316778"/>
    </source>
</evidence>
<dbReference type="GO" id="GO:0008641">
    <property type="term" value="F:ubiquitin-like modifier activating enzyme activity"/>
    <property type="evidence" value="ECO:0007669"/>
    <property type="project" value="InterPro"/>
</dbReference>
<dbReference type="NCBIfam" id="NF005901">
    <property type="entry name" value="PRK07877.1"/>
    <property type="match status" value="1"/>
</dbReference>
<dbReference type="PANTHER" id="PTHR43267:SF3">
    <property type="entry name" value="THIF PROTEIN"/>
    <property type="match status" value="1"/>
</dbReference>
<dbReference type="PANTHER" id="PTHR43267">
    <property type="entry name" value="TRNA THREONYLCARBAMOYLADENOSINE DEHYDRATASE"/>
    <property type="match status" value="1"/>
</dbReference>
<accession>A0A562TFM9</accession>
<gene>
    <name evidence="2" type="ORF">LX66_1736</name>
</gene>
<dbReference type="InterPro" id="IPR045886">
    <property type="entry name" value="ThiF/MoeB/HesA"/>
</dbReference>
<evidence type="ECO:0000313" key="2">
    <source>
        <dbReference type="EMBL" id="TWI92349.1"/>
    </source>
</evidence>
<organism evidence="2 3">
    <name type="scientific">Chitinophaga japonensis</name>
    <name type="common">Flexibacter japonensis</name>
    <dbReference type="NCBI Taxonomy" id="104662"/>
    <lineage>
        <taxon>Bacteria</taxon>
        <taxon>Pseudomonadati</taxon>
        <taxon>Bacteroidota</taxon>
        <taxon>Chitinophagia</taxon>
        <taxon>Chitinophagales</taxon>
        <taxon>Chitinophagaceae</taxon>
        <taxon>Chitinophaga</taxon>
    </lineage>
</organism>
<dbReference type="InterPro" id="IPR000594">
    <property type="entry name" value="ThiF_NAD_FAD-bd"/>
</dbReference>
<reference evidence="2 3" key="1">
    <citation type="journal article" date="2013" name="Stand. Genomic Sci.">
        <title>Genomic Encyclopedia of Type Strains, Phase I: The one thousand microbial genomes (KMG-I) project.</title>
        <authorList>
            <person name="Kyrpides N.C."/>
            <person name="Woyke T."/>
            <person name="Eisen J.A."/>
            <person name="Garrity G."/>
            <person name="Lilburn T.G."/>
            <person name="Beck B.J."/>
            <person name="Whitman W.B."/>
            <person name="Hugenholtz P."/>
            <person name="Klenk H.P."/>
        </authorList>
    </citation>
    <scope>NUCLEOTIDE SEQUENCE [LARGE SCALE GENOMIC DNA]</scope>
    <source>
        <strain evidence="2 3">DSM 13484</strain>
    </source>
</reference>
<sequence>MNLIDEKYLTASKDQDQRAVLFFRLQHPPQQEALRELLHTHPHIRVHDTIRQQLKELIKTRHPAEKLSEEQLQQKITAHAGAGSLDAYGVWVYYPWSQRLVHLLDEAEFVEMRTSRNQHKITAEEIQRLATKKIGIIGLSVGQSAALTLAMERVCGELRIADFDTLDLSNLNRLRAGVHNIGLPKTTIVAREIAELDPFLKVTCFDEGITESNIASFLTGNGRLDVLVEECDSLDIKILSRQQARAARMPVIMETSDRGMMDIERFDQEPDRPILHGKVQETLSYSSIRQFSGEERMRLVYDILDYDNISDKLKHSIGEIGRSITTWPQLASAVALGGAMVAHVCREICLDRPMPSGRYYVDPDQVF</sequence>
<dbReference type="Gene3D" id="3.40.50.720">
    <property type="entry name" value="NAD(P)-binding Rossmann-like Domain"/>
    <property type="match status" value="1"/>
</dbReference>
<dbReference type="CDD" id="cd01483">
    <property type="entry name" value="E1_enzyme_family"/>
    <property type="match status" value="1"/>
</dbReference>
<keyword evidence="3" id="KW-1185">Reference proteome</keyword>
<evidence type="ECO:0000259" key="1">
    <source>
        <dbReference type="Pfam" id="PF00899"/>
    </source>
</evidence>
<dbReference type="OrthoDB" id="5149792at2"/>
<proteinExistence type="predicted"/>
<dbReference type="AlphaFoldDB" id="A0A562TFM9"/>
<dbReference type="InterPro" id="IPR035985">
    <property type="entry name" value="Ubiquitin-activating_enz"/>
</dbReference>
<feature type="domain" description="THIF-type NAD/FAD binding fold" evidence="1">
    <location>
        <begin position="119"/>
        <end position="253"/>
    </location>
</feature>
<name>A0A562TFM9_CHIJA</name>
<dbReference type="EMBL" id="VLLG01000002">
    <property type="protein sequence ID" value="TWI92349.1"/>
    <property type="molecule type" value="Genomic_DNA"/>
</dbReference>
<comment type="caution">
    <text evidence="2">The sequence shown here is derived from an EMBL/GenBank/DDBJ whole genome shotgun (WGS) entry which is preliminary data.</text>
</comment>
<dbReference type="Proteomes" id="UP000316778">
    <property type="component" value="Unassembled WGS sequence"/>
</dbReference>
<protein>
    <submittedName>
        <fullName evidence="2">ThiF family protein</fullName>
    </submittedName>
</protein>